<feature type="domain" description="Anti-sigma factor NepR" evidence="2">
    <location>
        <begin position="25"/>
        <end position="58"/>
    </location>
</feature>
<feature type="compositionally biased region" description="Basic and acidic residues" evidence="1">
    <location>
        <begin position="1"/>
        <end position="24"/>
    </location>
</feature>
<proteinExistence type="predicted"/>
<evidence type="ECO:0000259" key="2">
    <source>
        <dbReference type="Pfam" id="PF18557"/>
    </source>
</evidence>
<sequence>MHTDGDRRKGDAIDSGDSKKKRDNPGWADGLRQLYDSVVEEPLPDSFKELLSKLDDKS</sequence>
<reference evidence="3 4" key="1">
    <citation type="submission" date="2019-12" db="EMBL/GenBank/DDBJ databases">
        <title>Genomic-based taxomic classification of the family Erythrobacteraceae.</title>
        <authorList>
            <person name="Xu L."/>
        </authorList>
    </citation>
    <scope>NUCLEOTIDE SEQUENCE [LARGE SCALE GENOMIC DNA]</scope>
    <source>
        <strain evidence="3 4">H32</strain>
    </source>
</reference>
<accession>A0ABW9V0Q9</accession>
<organism evidence="3 4">
    <name type="scientific">Pelagerythrobacter marinus</name>
    <dbReference type="NCBI Taxonomy" id="538382"/>
    <lineage>
        <taxon>Bacteria</taxon>
        <taxon>Pseudomonadati</taxon>
        <taxon>Pseudomonadota</taxon>
        <taxon>Alphaproteobacteria</taxon>
        <taxon>Sphingomonadales</taxon>
        <taxon>Erythrobacteraceae</taxon>
        <taxon>Pelagerythrobacter</taxon>
    </lineage>
</organism>
<name>A0ABW9V0Q9_9SPHN</name>
<evidence type="ECO:0000313" key="4">
    <source>
        <dbReference type="Proteomes" id="UP000444401"/>
    </source>
</evidence>
<dbReference type="InterPro" id="IPR041649">
    <property type="entry name" value="NepR"/>
</dbReference>
<evidence type="ECO:0000256" key="1">
    <source>
        <dbReference type="SAM" id="MobiDB-lite"/>
    </source>
</evidence>
<dbReference type="EMBL" id="WTYO01000006">
    <property type="protein sequence ID" value="MXO69628.1"/>
    <property type="molecule type" value="Genomic_DNA"/>
</dbReference>
<keyword evidence="4" id="KW-1185">Reference proteome</keyword>
<feature type="region of interest" description="Disordered" evidence="1">
    <location>
        <begin position="1"/>
        <end position="29"/>
    </location>
</feature>
<comment type="caution">
    <text evidence="3">The sequence shown here is derived from an EMBL/GenBank/DDBJ whole genome shotgun (WGS) entry which is preliminary data.</text>
</comment>
<dbReference type="RefSeq" id="WP_160734253.1">
    <property type="nucleotide sequence ID" value="NZ_CP139719.1"/>
</dbReference>
<dbReference type="Proteomes" id="UP000444401">
    <property type="component" value="Unassembled WGS sequence"/>
</dbReference>
<gene>
    <name evidence="3" type="ORF">GRI72_12435</name>
</gene>
<protein>
    <recommendedName>
        <fullName evidence="2">Anti-sigma factor NepR domain-containing protein</fullName>
    </recommendedName>
</protein>
<evidence type="ECO:0000313" key="3">
    <source>
        <dbReference type="EMBL" id="MXO69628.1"/>
    </source>
</evidence>
<dbReference type="Pfam" id="PF18557">
    <property type="entry name" value="NepR"/>
    <property type="match status" value="1"/>
</dbReference>